<accession>A0A9P3LFV4</accession>
<name>A0A9P3LFV4_9APHY</name>
<proteinExistence type="predicted"/>
<reference evidence="2 3" key="1">
    <citation type="submission" date="2021-08" db="EMBL/GenBank/DDBJ databases">
        <title>Draft Genome Sequence of Phanerochaete sordida strain YK-624.</title>
        <authorList>
            <person name="Mori T."/>
            <person name="Dohra H."/>
            <person name="Suzuki T."/>
            <person name="Kawagishi H."/>
            <person name="Hirai H."/>
        </authorList>
    </citation>
    <scope>NUCLEOTIDE SEQUENCE [LARGE SCALE GENOMIC DNA]</scope>
    <source>
        <strain evidence="2 3">YK-624</strain>
    </source>
</reference>
<feature type="region of interest" description="Disordered" evidence="1">
    <location>
        <begin position="1"/>
        <end position="29"/>
    </location>
</feature>
<gene>
    <name evidence="2" type="ORF">PsYK624_092470</name>
</gene>
<evidence type="ECO:0000313" key="2">
    <source>
        <dbReference type="EMBL" id="GJE93088.1"/>
    </source>
</evidence>
<organism evidence="2 3">
    <name type="scientific">Phanerochaete sordida</name>
    <dbReference type="NCBI Taxonomy" id="48140"/>
    <lineage>
        <taxon>Eukaryota</taxon>
        <taxon>Fungi</taxon>
        <taxon>Dikarya</taxon>
        <taxon>Basidiomycota</taxon>
        <taxon>Agaricomycotina</taxon>
        <taxon>Agaricomycetes</taxon>
        <taxon>Polyporales</taxon>
        <taxon>Phanerochaetaceae</taxon>
        <taxon>Phanerochaete</taxon>
    </lineage>
</organism>
<comment type="caution">
    <text evidence="2">The sequence shown here is derived from an EMBL/GenBank/DDBJ whole genome shotgun (WGS) entry which is preliminary data.</text>
</comment>
<feature type="compositionally biased region" description="Basic and acidic residues" evidence="1">
    <location>
        <begin position="13"/>
        <end position="28"/>
    </location>
</feature>
<dbReference type="EMBL" id="BPQB01000030">
    <property type="protein sequence ID" value="GJE93088.1"/>
    <property type="molecule type" value="Genomic_DNA"/>
</dbReference>
<evidence type="ECO:0000313" key="3">
    <source>
        <dbReference type="Proteomes" id="UP000703269"/>
    </source>
</evidence>
<evidence type="ECO:0000256" key="1">
    <source>
        <dbReference type="SAM" id="MobiDB-lite"/>
    </source>
</evidence>
<protein>
    <submittedName>
        <fullName evidence="2">Uncharacterized protein</fullName>
    </submittedName>
</protein>
<dbReference type="AlphaFoldDB" id="A0A9P3LFV4"/>
<dbReference type="Proteomes" id="UP000703269">
    <property type="component" value="Unassembled WGS sequence"/>
</dbReference>
<sequence length="76" mass="8270">MVARVANAASDAQRPEQYHSDSSPRIEDVSSMAVPTLAAARTTHVTRPCPIESRRACRSGIKCWSTYAVFYSIAAV</sequence>
<keyword evidence="3" id="KW-1185">Reference proteome</keyword>